<dbReference type="RefSeq" id="WP_344087921.1">
    <property type="nucleotide sequence ID" value="NZ_BAAALS010000042.1"/>
</dbReference>
<comment type="caution">
    <text evidence="1">The sequence shown here is derived from an EMBL/GenBank/DDBJ whole genome shotgun (WGS) entry which is preliminary data.</text>
</comment>
<keyword evidence="2" id="KW-1185">Reference proteome</keyword>
<dbReference type="Proteomes" id="UP001500655">
    <property type="component" value="Unassembled WGS sequence"/>
</dbReference>
<evidence type="ECO:0000313" key="1">
    <source>
        <dbReference type="EMBL" id="GAA1775145.1"/>
    </source>
</evidence>
<proteinExistence type="predicted"/>
<reference evidence="1 2" key="1">
    <citation type="journal article" date="2019" name="Int. J. Syst. Evol. Microbiol.">
        <title>The Global Catalogue of Microorganisms (GCM) 10K type strain sequencing project: providing services to taxonomists for standard genome sequencing and annotation.</title>
        <authorList>
            <consortium name="The Broad Institute Genomics Platform"/>
            <consortium name="The Broad Institute Genome Sequencing Center for Infectious Disease"/>
            <person name="Wu L."/>
            <person name="Ma J."/>
        </authorList>
    </citation>
    <scope>NUCLEOTIDE SEQUENCE [LARGE SCALE GENOMIC DNA]</scope>
    <source>
        <strain evidence="1 2">JCM 13249</strain>
    </source>
</reference>
<name>A0ABN2L5G4_9ACTN</name>
<evidence type="ECO:0008006" key="3">
    <source>
        <dbReference type="Google" id="ProtNLM"/>
    </source>
</evidence>
<organism evidence="1 2">
    <name type="scientific">Luedemannella helvata</name>
    <dbReference type="NCBI Taxonomy" id="349315"/>
    <lineage>
        <taxon>Bacteria</taxon>
        <taxon>Bacillati</taxon>
        <taxon>Actinomycetota</taxon>
        <taxon>Actinomycetes</taxon>
        <taxon>Micromonosporales</taxon>
        <taxon>Micromonosporaceae</taxon>
        <taxon>Luedemannella</taxon>
    </lineage>
</organism>
<protein>
    <recommendedName>
        <fullName evidence="3">ASCH domain-containing protein</fullName>
    </recommendedName>
</protein>
<evidence type="ECO:0000313" key="2">
    <source>
        <dbReference type="Proteomes" id="UP001500655"/>
    </source>
</evidence>
<accession>A0ABN2L5G4</accession>
<sequence length="114" mass="12644">MWRASIVRFAEHGSPSQALQRSAIEAGVGTAEVAFTRHGYVVHLGRSTLRMVAEAGERDNRYFDWASTHYEPHFMGEPDAPAWYAAFLDEFTADVGALTPAALIAACSQYRRQP</sequence>
<gene>
    <name evidence="1" type="ORF">GCM10009681_53420</name>
</gene>
<dbReference type="EMBL" id="BAAALS010000042">
    <property type="protein sequence ID" value="GAA1775145.1"/>
    <property type="molecule type" value="Genomic_DNA"/>
</dbReference>